<organism evidence="6 7">
    <name type="scientific">Phytohabitans aurantiacus</name>
    <dbReference type="NCBI Taxonomy" id="3016789"/>
    <lineage>
        <taxon>Bacteria</taxon>
        <taxon>Bacillati</taxon>
        <taxon>Actinomycetota</taxon>
        <taxon>Actinomycetes</taxon>
        <taxon>Micromonosporales</taxon>
        <taxon>Micromonosporaceae</taxon>
    </lineage>
</organism>
<keyword evidence="4" id="KW-0460">Magnesium</keyword>
<dbReference type="NCBIfam" id="TIGR01509">
    <property type="entry name" value="HAD-SF-IA-v3"/>
    <property type="match status" value="1"/>
</dbReference>
<reference evidence="6" key="1">
    <citation type="submission" date="2022-12" db="EMBL/GenBank/DDBJ databases">
        <title>New Phytohabitans aurantiacus sp. RD004123 nov., an actinomycete isolated from soil.</title>
        <authorList>
            <person name="Triningsih D.W."/>
            <person name="Harunari E."/>
            <person name="Igarashi Y."/>
        </authorList>
    </citation>
    <scope>NUCLEOTIDE SEQUENCE</scope>
    <source>
        <strain evidence="6">RD004123</strain>
    </source>
</reference>
<accession>A0ABQ5R6E7</accession>
<dbReference type="PRINTS" id="PR00413">
    <property type="entry name" value="HADHALOGNASE"/>
</dbReference>
<sequence length="233" mass="24831">MGVGDDRGVTTTTPRLAAVLFDMDGTLVDSERLWDTALSELAAHYGGALSAQARISMVGMNPGVSMRILHTDLGQEWRDPDESYRWVERRMTDLFRTGLVWRPGALALLEAVRRAGVPTALVTSTGRPLVDIALDTLGRDNFDVVVAGDEVRAPKPDPEPYRRAAELLGVPIERCVAIEDSPTGVASALAAGAAVLGVPNEVPLDAADGVHLLESLTGADLDFLSAMILKPAH</sequence>
<dbReference type="PANTHER" id="PTHR46193:SF18">
    <property type="entry name" value="HEXITOL PHOSPHATASE B"/>
    <property type="match status" value="1"/>
</dbReference>
<evidence type="ECO:0000313" key="7">
    <source>
        <dbReference type="Proteomes" id="UP001144280"/>
    </source>
</evidence>
<evidence type="ECO:0000313" key="6">
    <source>
        <dbReference type="EMBL" id="GLI02334.1"/>
    </source>
</evidence>
<dbReference type="Gene3D" id="1.10.150.240">
    <property type="entry name" value="Putative phosphatase, domain 2"/>
    <property type="match status" value="1"/>
</dbReference>
<dbReference type="InterPro" id="IPR023214">
    <property type="entry name" value="HAD_sf"/>
</dbReference>
<evidence type="ECO:0000256" key="2">
    <source>
        <dbReference type="ARBA" id="ARBA00006171"/>
    </source>
</evidence>
<keyword evidence="7" id="KW-1185">Reference proteome</keyword>
<comment type="caution">
    <text evidence="6">The sequence shown here is derived from an EMBL/GenBank/DDBJ whole genome shotgun (WGS) entry which is preliminary data.</text>
</comment>
<dbReference type="EMBL" id="BSDI01000059">
    <property type="protein sequence ID" value="GLI02334.1"/>
    <property type="molecule type" value="Genomic_DNA"/>
</dbReference>
<evidence type="ECO:0000256" key="1">
    <source>
        <dbReference type="ARBA" id="ARBA00001946"/>
    </source>
</evidence>
<comment type="similarity">
    <text evidence="2">Belongs to the HAD-like hydrolase superfamily. CbbY/CbbZ/Gph/YieH family.</text>
</comment>
<name>A0ABQ5R6E7_9ACTN</name>
<dbReference type="Proteomes" id="UP001144280">
    <property type="component" value="Unassembled WGS sequence"/>
</dbReference>
<keyword evidence="5" id="KW-0119">Carbohydrate metabolism</keyword>
<protein>
    <submittedName>
        <fullName evidence="6">Haloacid dehalogenase</fullName>
    </submittedName>
</protein>
<dbReference type="InterPro" id="IPR023198">
    <property type="entry name" value="PGP-like_dom2"/>
</dbReference>
<dbReference type="PANTHER" id="PTHR46193">
    <property type="entry name" value="6-PHOSPHOGLUCONATE PHOSPHATASE"/>
    <property type="match status" value="1"/>
</dbReference>
<dbReference type="SFLD" id="SFLDS00003">
    <property type="entry name" value="Haloacid_Dehalogenase"/>
    <property type="match status" value="1"/>
</dbReference>
<dbReference type="SFLD" id="SFLDG01129">
    <property type="entry name" value="C1.5:_HAD__Beta-PGM__Phosphata"/>
    <property type="match status" value="1"/>
</dbReference>
<dbReference type="InterPro" id="IPR036412">
    <property type="entry name" value="HAD-like_sf"/>
</dbReference>
<gene>
    <name evidence="6" type="ORF">Pa4123_76120</name>
</gene>
<evidence type="ECO:0000256" key="5">
    <source>
        <dbReference type="ARBA" id="ARBA00023277"/>
    </source>
</evidence>
<evidence type="ECO:0000256" key="3">
    <source>
        <dbReference type="ARBA" id="ARBA00022723"/>
    </source>
</evidence>
<dbReference type="Pfam" id="PF00702">
    <property type="entry name" value="Hydrolase"/>
    <property type="match status" value="1"/>
</dbReference>
<keyword evidence="3" id="KW-0479">Metal-binding</keyword>
<dbReference type="InterPro" id="IPR051600">
    <property type="entry name" value="Beta-PGM-like"/>
</dbReference>
<proteinExistence type="inferred from homology"/>
<evidence type="ECO:0000256" key="4">
    <source>
        <dbReference type="ARBA" id="ARBA00022842"/>
    </source>
</evidence>
<dbReference type="Gene3D" id="3.40.50.1000">
    <property type="entry name" value="HAD superfamily/HAD-like"/>
    <property type="match status" value="1"/>
</dbReference>
<dbReference type="SUPFAM" id="SSF56784">
    <property type="entry name" value="HAD-like"/>
    <property type="match status" value="1"/>
</dbReference>
<dbReference type="InterPro" id="IPR006439">
    <property type="entry name" value="HAD-SF_hydro_IA"/>
</dbReference>
<dbReference type="CDD" id="cd07505">
    <property type="entry name" value="HAD_BPGM-like"/>
    <property type="match status" value="1"/>
</dbReference>
<comment type="cofactor">
    <cofactor evidence="1">
        <name>Mg(2+)</name>
        <dbReference type="ChEBI" id="CHEBI:18420"/>
    </cofactor>
</comment>